<dbReference type="RefSeq" id="WP_225978585.1">
    <property type="nucleotide sequence ID" value="NZ_BJFL01000025.1"/>
</dbReference>
<accession>A0A4D4JAV9</accession>
<dbReference type="PRINTS" id="PR00033">
    <property type="entry name" value="HTHASNC"/>
</dbReference>
<evidence type="ECO:0000313" key="6">
    <source>
        <dbReference type="Proteomes" id="UP000298860"/>
    </source>
</evidence>
<organism evidence="5 6">
    <name type="scientific">Gandjariella thermophila</name>
    <dbReference type="NCBI Taxonomy" id="1931992"/>
    <lineage>
        <taxon>Bacteria</taxon>
        <taxon>Bacillati</taxon>
        <taxon>Actinomycetota</taxon>
        <taxon>Actinomycetes</taxon>
        <taxon>Pseudonocardiales</taxon>
        <taxon>Pseudonocardiaceae</taxon>
        <taxon>Gandjariella</taxon>
    </lineage>
</organism>
<dbReference type="PROSITE" id="PS50956">
    <property type="entry name" value="HTH_ASNC_2"/>
    <property type="match status" value="1"/>
</dbReference>
<evidence type="ECO:0000313" key="5">
    <source>
        <dbReference type="EMBL" id="GDY32472.1"/>
    </source>
</evidence>
<evidence type="ECO:0000259" key="4">
    <source>
        <dbReference type="PROSITE" id="PS50956"/>
    </source>
</evidence>
<dbReference type="InterPro" id="IPR019887">
    <property type="entry name" value="Tscrpt_reg_AsnC/Lrp_C"/>
</dbReference>
<dbReference type="InterPro" id="IPR019888">
    <property type="entry name" value="Tscrpt_reg_AsnC-like"/>
</dbReference>
<keyword evidence="2" id="KW-0238">DNA-binding</keyword>
<dbReference type="InterPro" id="IPR011991">
    <property type="entry name" value="ArsR-like_HTH"/>
</dbReference>
<dbReference type="PANTHER" id="PTHR30154">
    <property type="entry name" value="LEUCINE-RESPONSIVE REGULATORY PROTEIN"/>
    <property type="match status" value="1"/>
</dbReference>
<dbReference type="Proteomes" id="UP000298860">
    <property type="component" value="Unassembled WGS sequence"/>
</dbReference>
<keyword evidence="3" id="KW-0804">Transcription</keyword>
<dbReference type="Gene3D" id="3.30.70.920">
    <property type="match status" value="1"/>
</dbReference>
<evidence type="ECO:0000256" key="3">
    <source>
        <dbReference type="ARBA" id="ARBA00023163"/>
    </source>
</evidence>
<dbReference type="InterPro" id="IPR036390">
    <property type="entry name" value="WH_DNA-bd_sf"/>
</dbReference>
<dbReference type="PANTHER" id="PTHR30154:SF53">
    <property type="entry name" value="HTH-TYPE TRANSCRIPTIONAL REGULATOR LRPC"/>
    <property type="match status" value="1"/>
</dbReference>
<dbReference type="InterPro" id="IPR019885">
    <property type="entry name" value="Tscrpt_reg_HTH_AsnC-type_CS"/>
</dbReference>
<dbReference type="AlphaFoldDB" id="A0A4D4JAV9"/>
<comment type="caution">
    <text evidence="5">The sequence shown here is derived from an EMBL/GenBank/DDBJ whole genome shotgun (WGS) entry which is preliminary data.</text>
</comment>
<dbReference type="PROSITE" id="PS00519">
    <property type="entry name" value="HTH_ASNC_1"/>
    <property type="match status" value="1"/>
</dbReference>
<gene>
    <name evidence="5" type="primary">lrp_3</name>
    <name evidence="5" type="ORF">GTS_41050</name>
</gene>
<dbReference type="CDD" id="cd00090">
    <property type="entry name" value="HTH_ARSR"/>
    <property type="match status" value="1"/>
</dbReference>
<dbReference type="Pfam" id="PF01037">
    <property type="entry name" value="AsnC_trans_reg"/>
    <property type="match status" value="1"/>
</dbReference>
<dbReference type="GO" id="GO:0043565">
    <property type="term" value="F:sequence-specific DNA binding"/>
    <property type="evidence" value="ECO:0007669"/>
    <property type="project" value="InterPro"/>
</dbReference>
<reference evidence="6" key="1">
    <citation type="submission" date="2019-04" db="EMBL/GenBank/DDBJ databases">
        <title>Draft genome sequence of Pseudonocardiaceae bacterium SL3-2-4.</title>
        <authorList>
            <person name="Ningsih F."/>
            <person name="Yokota A."/>
            <person name="Sakai Y."/>
            <person name="Nanatani K."/>
            <person name="Yabe S."/>
            <person name="Oetari A."/>
            <person name="Sjamsuridzal W."/>
        </authorList>
    </citation>
    <scope>NUCLEOTIDE SEQUENCE [LARGE SCALE GENOMIC DNA]</scope>
    <source>
        <strain evidence="6">SL3-2-4</strain>
    </source>
</reference>
<dbReference type="SUPFAM" id="SSF54909">
    <property type="entry name" value="Dimeric alpha+beta barrel"/>
    <property type="match status" value="1"/>
</dbReference>
<feature type="domain" description="HTH asnC-type" evidence="4">
    <location>
        <begin position="3"/>
        <end position="64"/>
    </location>
</feature>
<keyword evidence="1" id="KW-0805">Transcription regulation</keyword>
<dbReference type="SMART" id="SM00344">
    <property type="entry name" value="HTH_ASNC"/>
    <property type="match status" value="1"/>
</dbReference>
<dbReference type="InterPro" id="IPR036388">
    <property type="entry name" value="WH-like_DNA-bd_sf"/>
</dbReference>
<dbReference type="Pfam" id="PF13404">
    <property type="entry name" value="HTH_AsnC-type"/>
    <property type="match status" value="1"/>
</dbReference>
<evidence type="ECO:0000256" key="1">
    <source>
        <dbReference type="ARBA" id="ARBA00023015"/>
    </source>
</evidence>
<dbReference type="InterPro" id="IPR011008">
    <property type="entry name" value="Dimeric_a/b-barrel"/>
</dbReference>
<sequence length="150" mass="16805">MTLDDLDWRLLTELQRDARASFNELARRLGVSAPTVAQRVRRLESGGAITGYHAVVDPTVVGRPVQALVSMRCYGPRCITLRPERVADWPEILSVVRLTGDICSLVHVATANVDELRELLERLWEYGETASAMILSWPLPPKPVQPPRTH</sequence>
<dbReference type="InterPro" id="IPR000485">
    <property type="entry name" value="AsnC-type_HTH_dom"/>
</dbReference>
<proteinExistence type="predicted"/>
<protein>
    <submittedName>
        <fullName evidence="5">AsnC family transcriptional regulator</fullName>
    </submittedName>
</protein>
<dbReference type="SUPFAM" id="SSF46785">
    <property type="entry name" value="Winged helix' DNA-binding domain"/>
    <property type="match status" value="1"/>
</dbReference>
<dbReference type="GO" id="GO:0043200">
    <property type="term" value="P:response to amino acid"/>
    <property type="evidence" value="ECO:0007669"/>
    <property type="project" value="TreeGrafter"/>
</dbReference>
<evidence type="ECO:0000256" key="2">
    <source>
        <dbReference type="ARBA" id="ARBA00023125"/>
    </source>
</evidence>
<dbReference type="GO" id="GO:0005829">
    <property type="term" value="C:cytosol"/>
    <property type="evidence" value="ECO:0007669"/>
    <property type="project" value="TreeGrafter"/>
</dbReference>
<dbReference type="EMBL" id="BJFL01000025">
    <property type="protein sequence ID" value="GDY32472.1"/>
    <property type="molecule type" value="Genomic_DNA"/>
</dbReference>
<keyword evidence="6" id="KW-1185">Reference proteome</keyword>
<name>A0A4D4JAV9_9PSEU</name>
<dbReference type="Gene3D" id="1.10.10.10">
    <property type="entry name" value="Winged helix-like DNA-binding domain superfamily/Winged helix DNA-binding domain"/>
    <property type="match status" value="1"/>
</dbReference>